<dbReference type="EMBL" id="JACRSS010000002">
    <property type="protein sequence ID" value="MBC8538347.1"/>
    <property type="molecule type" value="Genomic_DNA"/>
</dbReference>
<sequence>MRQIIGIGTGELDSLTLAAYQAVLEAGNVILQTVEIPLAEALTEKGVRFQTLDGFYEEAEDFADFHERVCEFLAGQEDAALLVMGGVYESTLAQAVLAQFGPQIRVIPGLSFGEEALSRCAGRLTGGPARFYTGTEFREARYQAESPVVITEVDTPYKAADAALKLMEWLPEEQEIYLVRGAEVEAMPLAALFRRQEGWDYRASVVADKPVLLKKQSYSFYDLVDIIAALRSENGCPWDKAQTHESLRKTMIEEAYEVVDAIDAADPYMLEEELGDVLLQAVLHAQIGGEFSEFTMDGVTTGICRKMIHRHAHIFGTDVCDTPEEVLTNWEKIKREEKGQQSVSEAMEAVPKGMSPLMRAAKIQKKAANTGFDFPDWKGAYEKVREELEEAVRELPGGGETLEKESGDLLFAVVNLLRLWKVDGDTALNQATKKFMARFARMEELAREKGLDLEKMPIESQENLYQKAKSLEKFCKQ</sequence>
<feature type="domain" description="Tetrapyrrole methylase" evidence="1">
    <location>
        <begin position="4"/>
        <end position="181"/>
    </location>
</feature>
<dbReference type="GO" id="GO:0046081">
    <property type="term" value="P:dUTP catabolic process"/>
    <property type="evidence" value="ECO:0007669"/>
    <property type="project" value="TreeGrafter"/>
</dbReference>
<dbReference type="NCBIfam" id="NF007113">
    <property type="entry name" value="PRK09562.1"/>
    <property type="match status" value="1"/>
</dbReference>
<evidence type="ECO:0000259" key="1">
    <source>
        <dbReference type="Pfam" id="PF00590"/>
    </source>
</evidence>
<name>A0A926DID6_9FIRM</name>
<dbReference type="InterPro" id="IPR000878">
    <property type="entry name" value="4pyrrol_Mease"/>
</dbReference>
<evidence type="ECO:0000313" key="4">
    <source>
        <dbReference type="Proteomes" id="UP000617951"/>
    </source>
</evidence>
<dbReference type="SUPFAM" id="SSF53790">
    <property type="entry name" value="Tetrapyrrole methylase"/>
    <property type="match status" value="1"/>
</dbReference>
<dbReference type="FunFam" id="1.10.287.1080:FF:000001">
    <property type="entry name" value="Nucleoside triphosphate pyrophosphohydrolase"/>
    <property type="match status" value="1"/>
</dbReference>
<evidence type="ECO:0000259" key="2">
    <source>
        <dbReference type="Pfam" id="PF03819"/>
    </source>
</evidence>
<gene>
    <name evidence="3" type="primary">mazG</name>
    <name evidence="3" type="ORF">H8693_05300</name>
</gene>
<dbReference type="NCBIfam" id="TIGR00444">
    <property type="entry name" value="mazG"/>
    <property type="match status" value="1"/>
</dbReference>
<evidence type="ECO:0000313" key="3">
    <source>
        <dbReference type="EMBL" id="MBC8538347.1"/>
    </source>
</evidence>
<dbReference type="Gene3D" id="1.10.287.1080">
    <property type="entry name" value="MazG-like"/>
    <property type="match status" value="2"/>
</dbReference>
<dbReference type="CDD" id="cd11529">
    <property type="entry name" value="NTP-PPase_MazG_Cterm"/>
    <property type="match status" value="1"/>
</dbReference>
<dbReference type="Pfam" id="PF03819">
    <property type="entry name" value="MazG"/>
    <property type="match status" value="1"/>
</dbReference>
<dbReference type="Gene3D" id="3.40.1010.10">
    <property type="entry name" value="Cobalt-precorrin-4 Transmethylase, Domain 1"/>
    <property type="match status" value="1"/>
</dbReference>
<dbReference type="PANTHER" id="PTHR30522:SF0">
    <property type="entry name" value="NUCLEOSIDE TRIPHOSPHATE PYROPHOSPHOHYDROLASE"/>
    <property type="match status" value="1"/>
</dbReference>
<dbReference type="GO" id="GO:0046076">
    <property type="term" value="P:dTTP catabolic process"/>
    <property type="evidence" value="ECO:0007669"/>
    <property type="project" value="TreeGrafter"/>
</dbReference>
<dbReference type="Proteomes" id="UP000617951">
    <property type="component" value="Unassembled WGS sequence"/>
</dbReference>
<comment type="caution">
    <text evidence="3">The sequence shown here is derived from an EMBL/GenBank/DDBJ whole genome shotgun (WGS) entry which is preliminary data.</text>
</comment>
<dbReference type="PANTHER" id="PTHR30522">
    <property type="entry name" value="NUCLEOSIDE TRIPHOSPHATE PYROPHOSPHOHYDROLASE"/>
    <property type="match status" value="1"/>
</dbReference>
<dbReference type="RefSeq" id="WP_249280123.1">
    <property type="nucleotide sequence ID" value="NZ_JACRSS010000002.1"/>
</dbReference>
<dbReference type="InterPro" id="IPR048015">
    <property type="entry name" value="NTP-PPase_MazG-like_N"/>
</dbReference>
<dbReference type="InterPro" id="IPR048011">
    <property type="entry name" value="NTP-PPase_MazG-like_C"/>
</dbReference>
<protein>
    <submittedName>
        <fullName evidence="3">Nucleoside triphosphate pyrophosphohydrolase</fullName>
        <ecNumber evidence="3">3.6.1.9</ecNumber>
    </submittedName>
</protein>
<dbReference type="GO" id="GO:0006203">
    <property type="term" value="P:dGTP catabolic process"/>
    <property type="evidence" value="ECO:0007669"/>
    <property type="project" value="TreeGrafter"/>
</dbReference>
<dbReference type="GO" id="GO:0006950">
    <property type="term" value="P:response to stress"/>
    <property type="evidence" value="ECO:0007669"/>
    <property type="project" value="UniProtKB-ARBA"/>
</dbReference>
<dbReference type="CDD" id="cd11528">
    <property type="entry name" value="NTP-PPase_MazG_Nterm"/>
    <property type="match status" value="1"/>
</dbReference>
<dbReference type="InterPro" id="IPR035996">
    <property type="entry name" value="4pyrrol_Methylase_sf"/>
</dbReference>
<dbReference type="GO" id="GO:0008168">
    <property type="term" value="F:methyltransferase activity"/>
    <property type="evidence" value="ECO:0007669"/>
    <property type="project" value="InterPro"/>
</dbReference>
<proteinExistence type="predicted"/>
<dbReference type="GO" id="GO:0047429">
    <property type="term" value="F:nucleoside triphosphate diphosphatase activity"/>
    <property type="evidence" value="ECO:0007669"/>
    <property type="project" value="UniProtKB-EC"/>
</dbReference>
<reference evidence="3" key="1">
    <citation type="submission" date="2020-08" db="EMBL/GenBank/DDBJ databases">
        <title>Genome public.</title>
        <authorList>
            <person name="Liu C."/>
            <person name="Sun Q."/>
        </authorList>
    </citation>
    <scope>NUCLEOTIDE SEQUENCE</scope>
    <source>
        <strain evidence="3">NSJ-63</strain>
    </source>
</reference>
<keyword evidence="4" id="KW-1185">Reference proteome</keyword>
<dbReference type="EC" id="3.6.1.9" evidence="3"/>
<dbReference type="Pfam" id="PF00590">
    <property type="entry name" value="TP_methylase"/>
    <property type="match status" value="1"/>
</dbReference>
<dbReference type="GO" id="GO:0046047">
    <property type="term" value="P:TTP catabolic process"/>
    <property type="evidence" value="ECO:0007669"/>
    <property type="project" value="TreeGrafter"/>
</dbReference>
<dbReference type="InterPro" id="IPR014777">
    <property type="entry name" value="4pyrrole_Mease_sub1"/>
</dbReference>
<dbReference type="InterPro" id="IPR004518">
    <property type="entry name" value="MazG-like_dom"/>
</dbReference>
<accession>A0A926DID6</accession>
<feature type="domain" description="NTP pyrophosphohydrolase MazG-like" evidence="2">
    <location>
        <begin position="242"/>
        <end position="315"/>
    </location>
</feature>
<keyword evidence="3" id="KW-0378">Hydrolase</keyword>
<dbReference type="GO" id="GO:0046052">
    <property type="term" value="P:UTP catabolic process"/>
    <property type="evidence" value="ECO:0007669"/>
    <property type="project" value="TreeGrafter"/>
</dbReference>
<dbReference type="GO" id="GO:0046061">
    <property type="term" value="P:dATP catabolic process"/>
    <property type="evidence" value="ECO:0007669"/>
    <property type="project" value="TreeGrafter"/>
</dbReference>
<dbReference type="InterPro" id="IPR011551">
    <property type="entry name" value="NTP_PyrPHydrolase_MazG"/>
</dbReference>
<dbReference type="AlphaFoldDB" id="A0A926DID6"/>
<organism evidence="3 4">
    <name type="scientific">Guopingia tenuis</name>
    <dbReference type="NCBI Taxonomy" id="2763656"/>
    <lineage>
        <taxon>Bacteria</taxon>
        <taxon>Bacillati</taxon>
        <taxon>Bacillota</taxon>
        <taxon>Clostridia</taxon>
        <taxon>Christensenellales</taxon>
        <taxon>Christensenellaceae</taxon>
        <taxon>Guopingia</taxon>
    </lineage>
</organism>
<dbReference type="SUPFAM" id="SSF101386">
    <property type="entry name" value="all-alpha NTP pyrophosphatases"/>
    <property type="match status" value="2"/>
</dbReference>